<comment type="caution">
    <text evidence="1">The sequence shown here is derived from an EMBL/GenBank/DDBJ whole genome shotgun (WGS) entry which is preliminary data.</text>
</comment>
<protein>
    <recommendedName>
        <fullName evidence="3">Transcription factor zinc-finger domain-containing protein</fullName>
    </recommendedName>
</protein>
<gene>
    <name evidence="1" type="ORF">CKO28_03205</name>
</gene>
<evidence type="ECO:0000313" key="2">
    <source>
        <dbReference type="Proteomes" id="UP001296873"/>
    </source>
</evidence>
<reference evidence="1 2" key="1">
    <citation type="journal article" date="2020" name="Microorganisms">
        <title>Osmotic Adaptation and Compatible Solute Biosynthesis of Phototrophic Bacteria as Revealed from Genome Analyses.</title>
        <authorList>
            <person name="Imhoff J.F."/>
            <person name="Rahn T."/>
            <person name="Kunzel S."/>
            <person name="Keller A."/>
            <person name="Neulinger S.C."/>
        </authorList>
    </citation>
    <scope>NUCLEOTIDE SEQUENCE [LARGE SCALE GENOMIC DNA]</scope>
    <source>
        <strain evidence="1 2">DSM 9895</strain>
    </source>
</reference>
<evidence type="ECO:0000313" key="1">
    <source>
        <dbReference type="EMBL" id="MBK1667052.1"/>
    </source>
</evidence>
<organism evidence="1 2">
    <name type="scientific">Rhodovibrio sodomensis</name>
    <dbReference type="NCBI Taxonomy" id="1088"/>
    <lineage>
        <taxon>Bacteria</taxon>
        <taxon>Pseudomonadati</taxon>
        <taxon>Pseudomonadota</taxon>
        <taxon>Alphaproteobacteria</taxon>
        <taxon>Rhodospirillales</taxon>
        <taxon>Rhodovibrionaceae</taxon>
        <taxon>Rhodovibrio</taxon>
    </lineage>
</organism>
<dbReference type="EMBL" id="NRRL01000003">
    <property type="protein sequence ID" value="MBK1667052.1"/>
    <property type="molecule type" value="Genomic_DNA"/>
</dbReference>
<dbReference type="RefSeq" id="WP_200339113.1">
    <property type="nucleotide sequence ID" value="NZ_NRRL01000003.1"/>
</dbReference>
<name>A0ABS1DAA4_9PROT</name>
<sequence>MNRDDIQQVTCASCKTAFTDGIMGRDQADGCAADIHDTGVSGNYGSRHDCDHYHWVARPDWAVDGVVCDDCVDKLIQEGAIAEGFRYPWQMPGYVEPPEEEEDDDSPLVCPSCETAYHSVISHKHRQANGCACEVEDRGVSGHYGSRELDGELLVWRERPDWVKDGVICDTCVRKLRNDGALGTRIVGDAFGVPALTDADTFDTLSQLLDEQAGTDSGSVH</sequence>
<accession>A0ABS1DAA4</accession>
<keyword evidence="2" id="KW-1185">Reference proteome</keyword>
<dbReference type="Proteomes" id="UP001296873">
    <property type="component" value="Unassembled WGS sequence"/>
</dbReference>
<evidence type="ECO:0008006" key="3">
    <source>
        <dbReference type="Google" id="ProtNLM"/>
    </source>
</evidence>
<proteinExistence type="predicted"/>